<dbReference type="GO" id="GO:0006182">
    <property type="term" value="P:cGMP biosynthetic process"/>
    <property type="evidence" value="ECO:0007669"/>
    <property type="project" value="TreeGrafter"/>
</dbReference>
<keyword evidence="3" id="KW-0964">Secreted</keyword>
<organism evidence="10 11">
    <name type="scientific">Albula glossodonta</name>
    <name type="common">roundjaw bonefish</name>
    <dbReference type="NCBI Taxonomy" id="121402"/>
    <lineage>
        <taxon>Eukaryota</taxon>
        <taxon>Metazoa</taxon>
        <taxon>Chordata</taxon>
        <taxon>Craniata</taxon>
        <taxon>Vertebrata</taxon>
        <taxon>Euteleostomi</taxon>
        <taxon>Actinopterygii</taxon>
        <taxon>Neopterygii</taxon>
        <taxon>Teleostei</taxon>
        <taxon>Albuliformes</taxon>
        <taxon>Albulidae</taxon>
        <taxon>Albula</taxon>
    </lineage>
</organism>
<keyword evidence="5 9" id="KW-0732">Signal</keyword>
<reference evidence="10" key="1">
    <citation type="thesis" date="2021" institute="BYU ScholarsArchive" country="Provo, UT, USA">
        <title>Applications of and Algorithms for Genome Assembly and Genomic Analyses with an Emphasis on Marine Teleosts.</title>
        <authorList>
            <person name="Pickett B.D."/>
        </authorList>
    </citation>
    <scope>NUCLEOTIDE SEQUENCE</scope>
    <source>
        <strain evidence="10">HI-2016</strain>
    </source>
</reference>
<dbReference type="GO" id="GO:0097746">
    <property type="term" value="P:blood vessel diameter maintenance"/>
    <property type="evidence" value="ECO:0007669"/>
    <property type="project" value="UniProtKB-KW"/>
</dbReference>
<evidence type="ECO:0000256" key="7">
    <source>
        <dbReference type="ARBA" id="ARBA00023157"/>
    </source>
</evidence>
<proteinExistence type="inferred from homology"/>
<keyword evidence="6 8" id="KW-0838">Vasoactive</keyword>
<dbReference type="PANTHER" id="PTHR14066">
    <property type="entry name" value="ATRIAL NATRIURETIC FACTOR PRECURSOR"/>
    <property type="match status" value="1"/>
</dbReference>
<name>A0A8T2MZ06_9TELE</name>
<evidence type="ECO:0000313" key="11">
    <source>
        <dbReference type="Proteomes" id="UP000824540"/>
    </source>
</evidence>
<evidence type="ECO:0000256" key="2">
    <source>
        <dbReference type="ARBA" id="ARBA00009041"/>
    </source>
</evidence>
<evidence type="ECO:0000256" key="1">
    <source>
        <dbReference type="ARBA" id="ARBA00004613"/>
    </source>
</evidence>
<evidence type="ECO:0000256" key="4">
    <source>
        <dbReference type="ARBA" id="ARBA00022702"/>
    </source>
</evidence>
<evidence type="ECO:0000313" key="10">
    <source>
        <dbReference type="EMBL" id="KAG9332826.1"/>
    </source>
</evidence>
<dbReference type="GO" id="GO:0003085">
    <property type="term" value="P:negative regulation of systemic arterial blood pressure"/>
    <property type="evidence" value="ECO:0007669"/>
    <property type="project" value="TreeGrafter"/>
</dbReference>
<protein>
    <recommendedName>
        <fullName evidence="12">Ventricular natriuretic peptide</fullName>
    </recommendedName>
</protein>
<dbReference type="Pfam" id="PF00212">
    <property type="entry name" value="ANP"/>
    <property type="match status" value="1"/>
</dbReference>
<evidence type="ECO:0000256" key="3">
    <source>
        <dbReference type="ARBA" id="ARBA00022525"/>
    </source>
</evidence>
<dbReference type="AlphaFoldDB" id="A0A8T2MZ06"/>
<feature type="signal peptide" evidence="9">
    <location>
        <begin position="1"/>
        <end position="22"/>
    </location>
</feature>
<feature type="chain" id="PRO_5035743150" description="Ventricular natriuretic peptide" evidence="9">
    <location>
        <begin position="23"/>
        <end position="150"/>
    </location>
</feature>
<dbReference type="GO" id="GO:0051427">
    <property type="term" value="F:hormone receptor binding"/>
    <property type="evidence" value="ECO:0007669"/>
    <property type="project" value="TreeGrafter"/>
</dbReference>
<evidence type="ECO:0000256" key="6">
    <source>
        <dbReference type="ARBA" id="ARBA00022858"/>
    </source>
</evidence>
<dbReference type="GO" id="GO:0007168">
    <property type="term" value="P:receptor guanylyl cyclase signaling pathway"/>
    <property type="evidence" value="ECO:0007669"/>
    <property type="project" value="TreeGrafter"/>
</dbReference>
<dbReference type="GO" id="GO:0019934">
    <property type="term" value="P:cGMP-mediated signaling"/>
    <property type="evidence" value="ECO:0007669"/>
    <property type="project" value="TreeGrafter"/>
</dbReference>
<gene>
    <name evidence="10" type="ORF">JZ751_014925</name>
</gene>
<dbReference type="GO" id="GO:0005615">
    <property type="term" value="C:extracellular space"/>
    <property type="evidence" value="ECO:0007669"/>
    <property type="project" value="TreeGrafter"/>
</dbReference>
<dbReference type="EMBL" id="JAFBMS010000237">
    <property type="protein sequence ID" value="KAG9332826.1"/>
    <property type="molecule type" value="Genomic_DNA"/>
</dbReference>
<comment type="subcellular location">
    <subcellularLocation>
        <location evidence="1 8">Secreted</location>
    </subcellularLocation>
</comment>
<dbReference type="PRINTS" id="PR00711">
    <property type="entry name" value="ANATPEPTIDE"/>
</dbReference>
<dbReference type="PANTHER" id="PTHR14066:SF10">
    <property type="entry name" value="NATRIURETIC PEPTIDES B"/>
    <property type="match status" value="1"/>
</dbReference>
<sequence length="150" mass="16953">MAKSGIYFGFIILVLMQNMTRANPLLSRYNVQELDNLKDLIHRLEEKLISNEEPDVYPDTEDMKIDAEEEDAGMSPGALRQTEENLLMNIPDRNVPESPLRSRFRDLAGLTRTAKSFNSCFGNRIDRIGSWSGLGCNSVKIGTKKKIFGN</sequence>
<dbReference type="InterPro" id="IPR000663">
    <property type="entry name" value="Natr_peptide"/>
</dbReference>
<dbReference type="GO" id="GO:0007218">
    <property type="term" value="P:neuropeptide signaling pathway"/>
    <property type="evidence" value="ECO:0007669"/>
    <property type="project" value="TreeGrafter"/>
</dbReference>
<dbReference type="InterPro" id="IPR030480">
    <property type="entry name" value="Natr_peptide_CS"/>
</dbReference>
<keyword evidence="4" id="KW-0372">Hormone</keyword>
<keyword evidence="7" id="KW-1015">Disulfide bond</keyword>
<accession>A0A8T2MZ06</accession>
<comment type="similarity">
    <text evidence="2 8">Belongs to the natriuretic peptide family.</text>
</comment>
<dbReference type="Proteomes" id="UP000824540">
    <property type="component" value="Unassembled WGS sequence"/>
</dbReference>
<dbReference type="SMART" id="SM00183">
    <property type="entry name" value="NAT_PEP"/>
    <property type="match status" value="1"/>
</dbReference>
<evidence type="ECO:0008006" key="12">
    <source>
        <dbReference type="Google" id="ProtNLM"/>
    </source>
</evidence>
<dbReference type="InterPro" id="IPR002407">
    <property type="entry name" value="Natriuretic_peptide_atrial"/>
</dbReference>
<dbReference type="GO" id="GO:0005179">
    <property type="term" value="F:hormone activity"/>
    <property type="evidence" value="ECO:0007669"/>
    <property type="project" value="UniProtKB-KW"/>
</dbReference>
<comment type="caution">
    <text evidence="10">The sequence shown here is derived from an EMBL/GenBank/DDBJ whole genome shotgun (WGS) entry which is preliminary data.</text>
</comment>
<dbReference type="InterPro" id="IPR050787">
    <property type="entry name" value="Natriuretic_peptide"/>
</dbReference>
<dbReference type="GO" id="GO:0005737">
    <property type="term" value="C:cytoplasm"/>
    <property type="evidence" value="ECO:0007669"/>
    <property type="project" value="TreeGrafter"/>
</dbReference>
<evidence type="ECO:0000256" key="9">
    <source>
        <dbReference type="SAM" id="SignalP"/>
    </source>
</evidence>
<dbReference type="OrthoDB" id="8865096at2759"/>
<evidence type="ECO:0000256" key="8">
    <source>
        <dbReference type="RuleBase" id="RU003686"/>
    </source>
</evidence>
<dbReference type="PROSITE" id="PS00263">
    <property type="entry name" value="NATRIURETIC_PEPTIDE"/>
    <property type="match status" value="1"/>
</dbReference>
<evidence type="ECO:0000256" key="5">
    <source>
        <dbReference type="ARBA" id="ARBA00022729"/>
    </source>
</evidence>
<keyword evidence="11" id="KW-1185">Reference proteome</keyword>